<organism evidence="2 3">
    <name type="scientific">Emticicia aquatica</name>
    <dbReference type="NCBI Taxonomy" id="1681835"/>
    <lineage>
        <taxon>Bacteria</taxon>
        <taxon>Pseudomonadati</taxon>
        <taxon>Bacteroidota</taxon>
        <taxon>Cytophagia</taxon>
        <taxon>Cytophagales</taxon>
        <taxon>Leadbetterellaceae</taxon>
        <taxon>Emticicia</taxon>
    </lineage>
</organism>
<name>A0ABM9AKK4_9BACT</name>
<feature type="coiled-coil region" evidence="1">
    <location>
        <begin position="252"/>
        <end position="279"/>
    </location>
</feature>
<dbReference type="EMBL" id="CAKLPY010000001">
    <property type="protein sequence ID" value="CAH0994230.1"/>
    <property type="molecule type" value="Genomic_DNA"/>
</dbReference>
<comment type="caution">
    <text evidence="2">The sequence shown here is derived from an EMBL/GenBank/DDBJ whole genome shotgun (WGS) entry which is preliminary data.</text>
</comment>
<dbReference type="InterPro" id="IPR046725">
    <property type="entry name" value="DUF6617"/>
</dbReference>
<dbReference type="Pfam" id="PF20322">
    <property type="entry name" value="DUF6617"/>
    <property type="match status" value="1"/>
</dbReference>
<keyword evidence="3" id="KW-1185">Reference proteome</keyword>
<dbReference type="RefSeq" id="WP_238803981.1">
    <property type="nucleotide sequence ID" value="NZ_CAKLPY010000001.1"/>
</dbReference>
<reference evidence="2" key="1">
    <citation type="submission" date="2021-12" db="EMBL/GenBank/DDBJ databases">
        <authorList>
            <person name="Rodrigo-Torres L."/>
            <person name="Arahal R. D."/>
            <person name="Lucena T."/>
        </authorList>
    </citation>
    <scope>NUCLEOTIDE SEQUENCE</scope>
    <source>
        <strain evidence="2">CECT 8858</strain>
    </source>
</reference>
<evidence type="ECO:0000313" key="3">
    <source>
        <dbReference type="Proteomes" id="UP000837932"/>
    </source>
</evidence>
<proteinExistence type="predicted"/>
<evidence type="ECO:0000313" key="2">
    <source>
        <dbReference type="EMBL" id="CAH0994230.1"/>
    </source>
</evidence>
<dbReference type="Proteomes" id="UP000837932">
    <property type="component" value="Unassembled WGS sequence"/>
</dbReference>
<protein>
    <submittedName>
        <fullName evidence="2">Uncharacterized protein</fullName>
    </submittedName>
</protein>
<accession>A0ABM9AKK4</accession>
<evidence type="ECO:0000256" key="1">
    <source>
        <dbReference type="SAM" id="Coils"/>
    </source>
</evidence>
<keyword evidence="1" id="KW-0175">Coiled coil</keyword>
<sequence>MIELSLFSSILHGSLRPWKLDKSNTKYYSKMVSNSSFSSLKGGVTQFEKELNEIAHEHKFNISKAENFQFYFDNAQQDSLAEIDLPLIILVEIQPTNVIARFFYYLIKNEATRLTNTLFQVLTKDMDESHKKALPYHFHTRIVDLLKDIPKTQVLIEPTDTLSIFVIETLKLQTIRLLLETEHLYEHLLEQEISDKYQIFGDYLNQDIPEDIFYKKSDKLSHFQDLIKFGEKEDNFKFPKSDRVSFGYKGDKKKLDSVLKQLQFQINLLNEDKTKVEQLLEILTSPNLALGTPLVYINCETTQFSHMVSKLEQHFISFNPTEIGNTKLFYSKKGNLIKRQNLYKNLIDEPKKMEEIDNIIKHL</sequence>
<gene>
    <name evidence="2" type="ORF">EMA8858_00339</name>
</gene>